<dbReference type="RefSeq" id="WP_120950830.1">
    <property type="nucleotide sequence ID" value="NZ_RBIR01000002.1"/>
</dbReference>
<dbReference type="PANTHER" id="PTHR42942">
    <property type="entry name" value="6-O-METHYLGUANINE DNA METHYLTRANSFERASE"/>
    <property type="match status" value="1"/>
</dbReference>
<accession>A0A495EW91</accession>
<dbReference type="InterPro" id="IPR036388">
    <property type="entry name" value="WH-like_DNA-bd_sf"/>
</dbReference>
<dbReference type="SUPFAM" id="SSF46767">
    <property type="entry name" value="Methylated DNA-protein cysteine methyltransferase, C-terminal domain"/>
    <property type="match status" value="1"/>
</dbReference>
<dbReference type="GO" id="GO:0003824">
    <property type="term" value="F:catalytic activity"/>
    <property type="evidence" value="ECO:0007669"/>
    <property type="project" value="InterPro"/>
</dbReference>
<evidence type="ECO:0000313" key="4">
    <source>
        <dbReference type="Proteomes" id="UP000276055"/>
    </source>
</evidence>
<reference evidence="3 4" key="1">
    <citation type="submission" date="2018-10" db="EMBL/GenBank/DDBJ databases">
        <title>Genomic Encyclopedia of Type Strains, Phase IV (KMG-IV): sequencing the most valuable type-strain genomes for metagenomic binning, comparative biology and taxonomic classification.</title>
        <authorList>
            <person name="Goeker M."/>
        </authorList>
    </citation>
    <scope>NUCLEOTIDE SEQUENCE [LARGE SCALE GENOMIC DNA]</scope>
    <source>
        <strain evidence="3 4">DSM 25586</strain>
    </source>
</reference>
<dbReference type="EMBL" id="RBIR01000002">
    <property type="protein sequence ID" value="RKR20397.1"/>
    <property type="molecule type" value="Genomic_DNA"/>
</dbReference>
<proteinExistence type="predicted"/>
<gene>
    <name evidence="3" type="ORF">C8D78_1032</name>
</gene>
<name>A0A495EW91_9MICC</name>
<dbReference type="OrthoDB" id="9132167at2"/>
<dbReference type="InterPro" id="IPR052520">
    <property type="entry name" value="ATL_DNA_repair"/>
</dbReference>
<dbReference type="PANTHER" id="PTHR42942:SF1">
    <property type="entry name" value="ALKYLTRANSFERASE-LIKE PROTEIN 1"/>
    <property type="match status" value="1"/>
</dbReference>
<organism evidence="3 4">
    <name type="scientific">Arthrobacter oryzae</name>
    <dbReference type="NCBI Taxonomy" id="409290"/>
    <lineage>
        <taxon>Bacteria</taxon>
        <taxon>Bacillati</taxon>
        <taxon>Actinomycetota</taxon>
        <taxon>Actinomycetes</taxon>
        <taxon>Micrococcales</taxon>
        <taxon>Micrococcaceae</taxon>
        <taxon>Arthrobacter</taxon>
    </lineage>
</organism>
<dbReference type="Pfam" id="PF01035">
    <property type="entry name" value="DNA_binding_1"/>
    <property type="match status" value="1"/>
</dbReference>
<dbReference type="InterPro" id="IPR014048">
    <property type="entry name" value="MethylDNA_cys_MeTrfase_DNA-bd"/>
</dbReference>
<evidence type="ECO:0000256" key="1">
    <source>
        <dbReference type="ARBA" id="ARBA00022763"/>
    </source>
</evidence>
<protein>
    <submittedName>
        <fullName evidence="3">O(6)-alkylguanine repair protein YbaZ</fullName>
    </submittedName>
</protein>
<keyword evidence="1" id="KW-0227">DNA damage</keyword>
<dbReference type="CDD" id="cd06445">
    <property type="entry name" value="ATase"/>
    <property type="match status" value="1"/>
</dbReference>
<dbReference type="AlphaFoldDB" id="A0A495EW91"/>
<dbReference type="InterPro" id="IPR036217">
    <property type="entry name" value="MethylDNA_cys_MeTrfase_DNAb"/>
</dbReference>
<evidence type="ECO:0000313" key="3">
    <source>
        <dbReference type="EMBL" id="RKR20397.1"/>
    </source>
</evidence>
<comment type="caution">
    <text evidence="3">The sequence shown here is derived from an EMBL/GenBank/DDBJ whole genome shotgun (WGS) entry which is preliminary data.</text>
</comment>
<dbReference type="Proteomes" id="UP000276055">
    <property type="component" value="Unassembled WGS sequence"/>
</dbReference>
<sequence length="138" mass="15086">MRTEYVEAVLELVALIPAGTAVAYGDVAELLGSGGPRQVGSVMSHNGSSVPWWRVLKSSGDAPPGLEYEALALYLREGTPLLGSYNDFLRTGEGRWRVDLATGRWAPTDADFDRIDAIAERLERQLHKLSVPDDEMTV</sequence>
<dbReference type="Gene3D" id="1.10.10.10">
    <property type="entry name" value="Winged helix-like DNA-binding domain superfamily/Winged helix DNA-binding domain"/>
    <property type="match status" value="1"/>
</dbReference>
<evidence type="ECO:0000259" key="2">
    <source>
        <dbReference type="Pfam" id="PF01035"/>
    </source>
</evidence>
<feature type="domain" description="Methylated-DNA-[protein]-cysteine S-methyltransferase DNA binding" evidence="2">
    <location>
        <begin position="7"/>
        <end position="61"/>
    </location>
</feature>
<dbReference type="GO" id="GO:0006281">
    <property type="term" value="P:DNA repair"/>
    <property type="evidence" value="ECO:0007669"/>
    <property type="project" value="InterPro"/>
</dbReference>